<sequence length="85" mass="9254">MFKALKRMERLTDGEYFRDEDDLQCQINADSSNVDCGSDSNSGNSLNDVCGSGSHGENLLNVDCGNGSRNFGGNFFIKESSNAYN</sequence>
<accession>A0AAN9PCI0</accession>
<evidence type="ECO:0000313" key="1">
    <source>
        <dbReference type="EMBL" id="KAK7293136.1"/>
    </source>
</evidence>
<name>A0AAN9PCI0_CLITE</name>
<evidence type="ECO:0000313" key="2">
    <source>
        <dbReference type="Proteomes" id="UP001359559"/>
    </source>
</evidence>
<keyword evidence="2" id="KW-1185">Reference proteome</keyword>
<organism evidence="1 2">
    <name type="scientific">Clitoria ternatea</name>
    <name type="common">Butterfly pea</name>
    <dbReference type="NCBI Taxonomy" id="43366"/>
    <lineage>
        <taxon>Eukaryota</taxon>
        <taxon>Viridiplantae</taxon>
        <taxon>Streptophyta</taxon>
        <taxon>Embryophyta</taxon>
        <taxon>Tracheophyta</taxon>
        <taxon>Spermatophyta</taxon>
        <taxon>Magnoliopsida</taxon>
        <taxon>eudicotyledons</taxon>
        <taxon>Gunneridae</taxon>
        <taxon>Pentapetalae</taxon>
        <taxon>rosids</taxon>
        <taxon>fabids</taxon>
        <taxon>Fabales</taxon>
        <taxon>Fabaceae</taxon>
        <taxon>Papilionoideae</taxon>
        <taxon>50 kb inversion clade</taxon>
        <taxon>NPAAA clade</taxon>
        <taxon>indigoferoid/millettioid clade</taxon>
        <taxon>Phaseoleae</taxon>
        <taxon>Clitoria</taxon>
    </lineage>
</organism>
<dbReference type="AlphaFoldDB" id="A0AAN9PCI0"/>
<dbReference type="Proteomes" id="UP001359559">
    <property type="component" value="Unassembled WGS sequence"/>
</dbReference>
<proteinExistence type="predicted"/>
<dbReference type="EMBL" id="JAYKXN010000004">
    <property type="protein sequence ID" value="KAK7293136.1"/>
    <property type="molecule type" value="Genomic_DNA"/>
</dbReference>
<gene>
    <name evidence="1" type="ORF">RJT34_15997</name>
</gene>
<comment type="caution">
    <text evidence="1">The sequence shown here is derived from an EMBL/GenBank/DDBJ whole genome shotgun (WGS) entry which is preliminary data.</text>
</comment>
<reference evidence="1 2" key="1">
    <citation type="submission" date="2024-01" db="EMBL/GenBank/DDBJ databases">
        <title>The genomes of 5 underutilized Papilionoideae crops provide insights into root nodulation and disease resistance.</title>
        <authorList>
            <person name="Yuan L."/>
        </authorList>
    </citation>
    <scope>NUCLEOTIDE SEQUENCE [LARGE SCALE GENOMIC DNA]</scope>
    <source>
        <strain evidence="1">LY-2023</strain>
        <tissue evidence="1">Leaf</tissue>
    </source>
</reference>
<protein>
    <submittedName>
        <fullName evidence="1">Uncharacterized protein</fullName>
    </submittedName>
</protein>